<protein>
    <submittedName>
        <fullName evidence="2">Uncharacterized protein</fullName>
    </submittedName>
</protein>
<evidence type="ECO:0000313" key="2">
    <source>
        <dbReference type="EMBL" id="AGC72436.1"/>
    </source>
</evidence>
<dbReference type="EMBL" id="JX649901">
    <property type="protein sequence ID" value="AGC72436.1"/>
    <property type="molecule type" value="Genomic_DNA"/>
</dbReference>
<evidence type="ECO:0000256" key="1">
    <source>
        <dbReference type="SAM" id="MobiDB-lite"/>
    </source>
</evidence>
<reference evidence="2" key="1">
    <citation type="submission" date="2012-09" db="EMBL/GenBank/DDBJ databases">
        <title>Metagenomic Characterization of a Microbial Community in Wastewater Detects High Levels of Antibiotic Resistance.</title>
        <authorList>
            <person name="Abrams M."/>
            <person name="Caldwell A."/>
            <person name="Vandaei E."/>
            <person name="Lee W."/>
            <person name="Perrott J."/>
            <person name="Khan S.Y."/>
            <person name="Ta J."/>
            <person name="Romero D."/>
            <person name="Nguyen V."/>
            <person name="Pourmand N."/>
            <person name="Ouverney C.C."/>
        </authorList>
    </citation>
    <scope>NUCLEOTIDE SEQUENCE</scope>
</reference>
<organism evidence="2">
    <name type="scientific">uncultured bacterium A1Q1_fos_2037</name>
    <dbReference type="NCBI Taxonomy" id="1256558"/>
    <lineage>
        <taxon>Bacteria</taxon>
        <taxon>environmental samples</taxon>
    </lineage>
</organism>
<dbReference type="AlphaFoldDB" id="L7VYD5"/>
<feature type="region of interest" description="Disordered" evidence="1">
    <location>
        <begin position="1"/>
        <end position="28"/>
    </location>
</feature>
<accession>L7VYD5</accession>
<sequence length="78" mass="8154">MQTLDIGRPHRGLGTGSGVAVPAPSRHAPPIQLRAGTYSVKSYEVAAKRGRVMVATAYQGAVKGEPPAAASADRRWLS</sequence>
<proteinExistence type="predicted"/>
<name>L7VYD5_9BACT</name>